<dbReference type="EMBL" id="MCGT01000036">
    <property type="protein sequence ID" value="ORX46806.1"/>
    <property type="molecule type" value="Genomic_DNA"/>
</dbReference>
<proteinExistence type="predicted"/>
<dbReference type="AlphaFoldDB" id="A0A1X2G766"/>
<evidence type="ECO:0000313" key="1">
    <source>
        <dbReference type="EMBL" id="ORX46806.1"/>
    </source>
</evidence>
<dbReference type="Proteomes" id="UP000242146">
    <property type="component" value="Unassembled WGS sequence"/>
</dbReference>
<dbReference type="Gene3D" id="2.130.10.30">
    <property type="entry name" value="Regulator of chromosome condensation 1/beta-lactamase-inhibitor protein II"/>
    <property type="match status" value="1"/>
</dbReference>
<dbReference type="SUPFAM" id="SSF50985">
    <property type="entry name" value="RCC1/BLIP-II"/>
    <property type="match status" value="1"/>
</dbReference>
<gene>
    <name evidence="1" type="ORF">DM01DRAFT_1339455</name>
</gene>
<evidence type="ECO:0008006" key="3">
    <source>
        <dbReference type="Google" id="ProtNLM"/>
    </source>
</evidence>
<dbReference type="OrthoDB" id="61110at2759"/>
<evidence type="ECO:0000313" key="2">
    <source>
        <dbReference type="Proteomes" id="UP000242146"/>
    </source>
</evidence>
<reference evidence="1 2" key="1">
    <citation type="submission" date="2016-07" db="EMBL/GenBank/DDBJ databases">
        <title>Pervasive Adenine N6-methylation of Active Genes in Fungi.</title>
        <authorList>
            <consortium name="DOE Joint Genome Institute"/>
            <person name="Mondo S.J."/>
            <person name="Dannebaum R.O."/>
            <person name="Kuo R.C."/>
            <person name="Labutti K."/>
            <person name="Haridas S."/>
            <person name="Kuo A."/>
            <person name="Salamov A."/>
            <person name="Ahrendt S.R."/>
            <person name="Lipzen A."/>
            <person name="Sullivan W."/>
            <person name="Andreopoulos W.B."/>
            <person name="Clum A."/>
            <person name="Lindquist E."/>
            <person name="Daum C."/>
            <person name="Ramamoorthy G.K."/>
            <person name="Gryganskyi A."/>
            <person name="Culley D."/>
            <person name="Magnuson J.K."/>
            <person name="James T.Y."/>
            <person name="O'Malley M.A."/>
            <person name="Stajich J.E."/>
            <person name="Spatafora J.W."/>
            <person name="Visel A."/>
            <person name="Grigoriev I.V."/>
        </authorList>
    </citation>
    <scope>NUCLEOTIDE SEQUENCE [LARGE SCALE GENOMIC DNA]</scope>
    <source>
        <strain evidence="1 2">NRRL 3301</strain>
    </source>
</reference>
<dbReference type="STRING" id="101127.A0A1X2G766"/>
<organism evidence="1 2">
    <name type="scientific">Hesseltinella vesiculosa</name>
    <dbReference type="NCBI Taxonomy" id="101127"/>
    <lineage>
        <taxon>Eukaryota</taxon>
        <taxon>Fungi</taxon>
        <taxon>Fungi incertae sedis</taxon>
        <taxon>Mucoromycota</taxon>
        <taxon>Mucoromycotina</taxon>
        <taxon>Mucoromycetes</taxon>
        <taxon>Mucorales</taxon>
        <taxon>Cunninghamellaceae</taxon>
        <taxon>Hesseltinella</taxon>
    </lineage>
</organism>
<dbReference type="InterPro" id="IPR009091">
    <property type="entry name" value="RCC1/BLIP-II"/>
</dbReference>
<keyword evidence="2" id="KW-1185">Reference proteome</keyword>
<accession>A0A1X2G766</accession>
<name>A0A1X2G766_9FUNG</name>
<protein>
    <recommendedName>
        <fullName evidence="3">RCC1/BLIP-II protein</fullName>
    </recommendedName>
</protein>
<sequence>MFVQSPTVVVDLGGTGTVKSVHAGERHSFVLMEDGAVYAFGRADSSQLGLSAALIEERQTKGKHEGSQFKKAVGVPTEVPGLWVQPWPVCA</sequence>
<dbReference type="Pfam" id="PF13540">
    <property type="entry name" value="RCC1_2"/>
    <property type="match status" value="1"/>
</dbReference>
<comment type="caution">
    <text evidence="1">The sequence shown here is derived from an EMBL/GenBank/DDBJ whole genome shotgun (WGS) entry which is preliminary data.</text>
</comment>